<keyword evidence="3" id="KW-1185">Reference proteome</keyword>
<dbReference type="InterPro" id="IPR051242">
    <property type="entry name" value="WD-EF-hand_domain"/>
</dbReference>
<dbReference type="InterPro" id="IPR015943">
    <property type="entry name" value="WD40/YVTN_repeat-like_dom_sf"/>
</dbReference>
<evidence type="ECO:0000313" key="3">
    <source>
        <dbReference type="Proteomes" id="UP001529510"/>
    </source>
</evidence>
<keyword evidence="1" id="KW-0677">Repeat</keyword>
<reference evidence="2 3" key="1">
    <citation type="submission" date="2024-05" db="EMBL/GenBank/DDBJ databases">
        <title>Genome sequencing and assembly of Indian major carp, Cirrhinus mrigala (Hamilton, 1822).</title>
        <authorList>
            <person name="Mohindra V."/>
            <person name="Chowdhury L.M."/>
            <person name="Lal K."/>
            <person name="Jena J.K."/>
        </authorList>
    </citation>
    <scope>NUCLEOTIDE SEQUENCE [LARGE SCALE GENOMIC DNA]</scope>
    <source>
        <strain evidence="2">CM1030</strain>
        <tissue evidence="2">Blood</tissue>
    </source>
</reference>
<dbReference type="InterPro" id="IPR036322">
    <property type="entry name" value="WD40_repeat_dom_sf"/>
</dbReference>
<dbReference type="EMBL" id="JAMKFB020000012">
    <property type="protein sequence ID" value="KAL0180282.1"/>
    <property type="molecule type" value="Genomic_DNA"/>
</dbReference>
<gene>
    <name evidence="2" type="ORF">M9458_025724</name>
</gene>
<dbReference type="Proteomes" id="UP001529510">
    <property type="component" value="Unassembled WGS sequence"/>
</dbReference>
<dbReference type="AlphaFoldDB" id="A0ABD0Q2T4"/>
<organism evidence="2 3">
    <name type="scientific">Cirrhinus mrigala</name>
    <name type="common">Mrigala</name>
    <dbReference type="NCBI Taxonomy" id="683832"/>
    <lineage>
        <taxon>Eukaryota</taxon>
        <taxon>Metazoa</taxon>
        <taxon>Chordata</taxon>
        <taxon>Craniata</taxon>
        <taxon>Vertebrata</taxon>
        <taxon>Euteleostomi</taxon>
        <taxon>Actinopterygii</taxon>
        <taxon>Neopterygii</taxon>
        <taxon>Teleostei</taxon>
        <taxon>Ostariophysi</taxon>
        <taxon>Cypriniformes</taxon>
        <taxon>Cyprinidae</taxon>
        <taxon>Labeoninae</taxon>
        <taxon>Labeonini</taxon>
        <taxon>Cirrhinus</taxon>
    </lineage>
</organism>
<proteinExistence type="predicted"/>
<feature type="non-terminal residue" evidence="2">
    <location>
        <position position="64"/>
    </location>
</feature>
<dbReference type="PANTHER" id="PTHR44324">
    <property type="entry name" value="WD40 REPEAT DOMAIN 95"/>
    <property type="match status" value="1"/>
</dbReference>
<comment type="caution">
    <text evidence="2">The sequence shown here is derived from an EMBL/GenBank/DDBJ whole genome shotgun (WGS) entry which is preliminary data.</text>
</comment>
<evidence type="ECO:0000313" key="2">
    <source>
        <dbReference type="EMBL" id="KAL0180282.1"/>
    </source>
</evidence>
<dbReference type="SUPFAM" id="SSF50978">
    <property type="entry name" value="WD40 repeat-like"/>
    <property type="match status" value="1"/>
</dbReference>
<sequence length="64" mass="6932">GVKCFDFSFSLGLLVTAGVGPAVRLWNRYVTSRPTAVLHSHQTAVVDVVIHQALGKIFSYSKDA</sequence>
<dbReference type="Gene3D" id="2.130.10.10">
    <property type="entry name" value="YVTN repeat-like/Quinoprotein amine dehydrogenase"/>
    <property type="match status" value="1"/>
</dbReference>
<protein>
    <submittedName>
        <fullName evidence="2">Uncharacterized protein</fullName>
    </submittedName>
</protein>
<name>A0ABD0Q2T4_CIRMR</name>
<feature type="non-terminal residue" evidence="2">
    <location>
        <position position="1"/>
    </location>
</feature>
<dbReference type="PANTHER" id="PTHR44324:SF3">
    <property type="entry name" value="WD REPEAT-CONTAINING PROTEIN 49-LIKE"/>
    <property type="match status" value="1"/>
</dbReference>
<evidence type="ECO:0000256" key="1">
    <source>
        <dbReference type="ARBA" id="ARBA00022737"/>
    </source>
</evidence>
<accession>A0ABD0Q2T4</accession>